<dbReference type="InterPro" id="IPR036866">
    <property type="entry name" value="RibonucZ/Hydroxyglut_hydro"/>
</dbReference>
<keyword evidence="4" id="KW-1185">Reference proteome</keyword>
<dbReference type="SUPFAM" id="SSF56281">
    <property type="entry name" value="Metallo-hydrolase/oxidoreductase"/>
    <property type="match status" value="1"/>
</dbReference>
<dbReference type="OrthoDB" id="9802991at2"/>
<accession>A0A0K8QKL2</accession>
<dbReference type="InterPro" id="IPR037482">
    <property type="entry name" value="ST1585_MBL-fold"/>
</dbReference>
<dbReference type="AlphaFoldDB" id="A0A0K8QKL2"/>
<dbReference type="PANTHER" id="PTHR42951:SF22">
    <property type="entry name" value="METALLO BETA-LACTAMASE SUPERFAMILY LIPOPROTEIN"/>
    <property type="match status" value="1"/>
</dbReference>
<dbReference type="Pfam" id="PF00753">
    <property type="entry name" value="Lactamase_B"/>
    <property type="match status" value="1"/>
</dbReference>
<dbReference type="STRING" id="1475481.GCA_000953855_00787"/>
<dbReference type="Proteomes" id="UP000253740">
    <property type="component" value="Unassembled WGS sequence"/>
</dbReference>
<dbReference type="RefSeq" id="WP_062535289.1">
    <property type="nucleotide sequence ID" value="NZ_DF970161.1"/>
</dbReference>
<dbReference type="InterPro" id="IPR050855">
    <property type="entry name" value="NDM-1-like"/>
</dbReference>
<feature type="domain" description="Metallo-beta-lactamase" evidence="1">
    <location>
        <begin position="19"/>
        <end position="224"/>
    </location>
</feature>
<dbReference type="InterPro" id="IPR001279">
    <property type="entry name" value="Metallo-B-lactamas"/>
</dbReference>
<dbReference type="Gene3D" id="3.60.15.10">
    <property type="entry name" value="Ribonuclease Z/Hydroxyacylglutathione hydrolase-like"/>
    <property type="match status" value="1"/>
</dbReference>
<evidence type="ECO:0000259" key="1">
    <source>
        <dbReference type="SMART" id="SM00849"/>
    </source>
</evidence>
<dbReference type="HOGENOM" id="CLU_061385_1_0_6"/>
<protein>
    <submittedName>
        <fullName evidence="3">Beta-lactamase</fullName>
    </submittedName>
</protein>
<proteinExistence type="predicted"/>
<dbReference type="EMBL" id="DF970161">
    <property type="protein sequence ID" value="GAP65485.1"/>
    <property type="molecule type" value="Genomic_DNA"/>
</dbReference>
<reference evidence="2" key="1">
    <citation type="submission" date="2015-03" db="EMBL/GenBank/DDBJ databases">
        <title>Draft genome sequence of Mizugakiibacter sediminis skMP5.</title>
        <authorList>
            <person name="Watanabe T."/>
            <person name="Kojima H."/>
            <person name="Fukui M."/>
        </authorList>
    </citation>
    <scope>NUCLEOTIDE SEQUENCE</scope>
    <source>
        <strain evidence="2">SkMP5</strain>
    </source>
</reference>
<sequence>MQPEHGIIAIDTGFCRPRFDASHLIVEDGRAAFVDVGTNHSVPRLLAALFAQGLPASAVDYVILTHVHLDHAGGAGALLRELPNATLIVHPRGARHMIDPSALVAGASAVYGEEEVRRSYGEPVPVPAERVVQAEDGHVIDLAGRPLLCLDTPGHARHHISIWDARSRAFFPGDTFGLSYREFDTARGAFVLPTTSPVQFEPDALRASIDRMLGYAPQAMYLTHYSRVGDVPRLAEDLKAQIDTMVRLAREHAAAPDRHARLVAALAELYLDRARAHGCTLADATMRELLDIDIELNAQGLEVWLQRGARG</sequence>
<gene>
    <name evidence="2" type="ORF">MBSD_0801</name>
    <name evidence="3" type="ORF">MBSD_n0775</name>
</gene>
<evidence type="ECO:0000313" key="4">
    <source>
        <dbReference type="Proteomes" id="UP000253740"/>
    </source>
</evidence>
<dbReference type="CDD" id="cd07726">
    <property type="entry name" value="ST1585-like_MBL-fold"/>
    <property type="match status" value="1"/>
</dbReference>
<dbReference type="SMART" id="SM00849">
    <property type="entry name" value="Lactamase_B"/>
    <property type="match status" value="1"/>
</dbReference>
<name>A0A0K8QKL2_9GAMM</name>
<dbReference type="PANTHER" id="PTHR42951">
    <property type="entry name" value="METALLO-BETA-LACTAMASE DOMAIN-CONTAINING"/>
    <property type="match status" value="1"/>
</dbReference>
<evidence type="ECO:0000313" key="3">
    <source>
        <dbReference type="EMBL" id="GAP65485.1"/>
    </source>
</evidence>
<evidence type="ECO:0000313" key="2">
    <source>
        <dbReference type="EMBL" id="GAN44277.1"/>
    </source>
</evidence>
<organism evidence="3">
    <name type="scientific">Mizugakiibacter sediminis</name>
    <dbReference type="NCBI Taxonomy" id="1475481"/>
    <lineage>
        <taxon>Bacteria</taxon>
        <taxon>Pseudomonadati</taxon>
        <taxon>Pseudomonadota</taxon>
        <taxon>Gammaproteobacteria</taxon>
        <taxon>Lysobacterales</taxon>
        <taxon>Rhodanobacteraceae</taxon>
        <taxon>Mizugakiibacter</taxon>
    </lineage>
</organism>
<reference evidence="3" key="2">
    <citation type="submission" date="2015-08" db="EMBL/GenBank/DDBJ databases">
        <title>Complete DNA Sequence of Pseudomonas syringae pv. actinidiae, the Causal Agent of Kiwifruit Canker Disease.</title>
        <authorList>
            <person name="Rikkerink E.H.A."/>
            <person name="Fineran P.C."/>
        </authorList>
    </citation>
    <scope>NUCLEOTIDE SEQUENCE</scope>
    <source>
        <strain evidence="3">SkMP5</strain>
    </source>
</reference>
<dbReference type="EMBL" id="DF952378">
    <property type="protein sequence ID" value="GAN44277.1"/>
    <property type="molecule type" value="Genomic_DNA"/>
</dbReference>